<feature type="chain" id="PRO_5003282365" evidence="6">
    <location>
        <begin position="33"/>
        <end position="366"/>
    </location>
</feature>
<keyword evidence="3" id="KW-0378">Hydrolase</keyword>
<dbReference type="SUPFAM" id="SSF90257">
    <property type="entry name" value="Myosin rod fragments"/>
    <property type="match status" value="1"/>
</dbReference>
<accession>F2N7W2</accession>
<feature type="domain" description="NlpC/P60" evidence="7">
    <location>
        <begin position="249"/>
        <end position="366"/>
    </location>
</feature>
<sequence>MLKQIRHALTLIAICAGILLAAALDSAPSAYADTASDLAEARLKLEQYASSYGKIYDQVTAYTADLEVTKGNIEKNAQQIESRQSELRDAQTELSRHISDTYKAGGLSFSEVLFGSNSLNELISRIYYMNKVSESQAAAIDNIKTIKGELETARQQLSNEKRDQENLLSKAKERAAAAAAERERASSLVESLDADLKQQIADQAAKDEALAKVIDNTPSPSPTPTPDTQKSPDTPADSGGKPSPKPNPGHATGSYIENAKQFIGVPYVWGGSTPAGFDCSGLVMYAYAMEGVSLPHNSDAQCEYIKKHGRFTTDKSQLQYGDLVFFVGHVGFYAGGDSILNATQPGDVVRITRLSAQRNFIGGGQL</sequence>
<keyword evidence="4" id="KW-0788">Thiol protease</keyword>
<dbReference type="EMBL" id="CP002628">
    <property type="protein sequence ID" value="AEB07071.1"/>
    <property type="molecule type" value="Genomic_DNA"/>
</dbReference>
<evidence type="ECO:0000259" key="7">
    <source>
        <dbReference type="PROSITE" id="PS51935"/>
    </source>
</evidence>
<gene>
    <name evidence="8" type="ordered locus">Corgl_0963</name>
</gene>
<comment type="similarity">
    <text evidence="1">Belongs to the peptidase C40 family.</text>
</comment>
<dbReference type="Pfam" id="PF00877">
    <property type="entry name" value="NLPC_P60"/>
    <property type="match status" value="1"/>
</dbReference>
<feature type="region of interest" description="Disordered" evidence="5">
    <location>
        <begin position="157"/>
        <end position="179"/>
    </location>
</feature>
<dbReference type="Gene3D" id="6.10.250.3150">
    <property type="match status" value="1"/>
</dbReference>
<evidence type="ECO:0000256" key="1">
    <source>
        <dbReference type="ARBA" id="ARBA00007074"/>
    </source>
</evidence>
<name>F2N7W2_CORGP</name>
<feature type="compositionally biased region" description="Low complexity" evidence="5">
    <location>
        <begin position="226"/>
        <end position="242"/>
    </location>
</feature>
<evidence type="ECO:0000256" key="2">
    <source>
        <dbReference type="ARBA" id="ARBA00022670"/>
    </source>
</evidence>
<dbReference type="PANTHER" id="PTHR47053:SF1">
    <property type="entry name" value="MUREIN DD-ENDOPEPTIDASE MEPH-RELATED"/>
    <property type="match status" value="1"/>
</dbReference>
<evidence type="ECO:0000313" key="9">
    <source>
        <dbReference type="Proteomes" id="UP000006851"/>
    </source>
</evidence>
<dbReference type="KEGG" id="cgo:Corgl_0963"/>
<evidence type="ECO:0000256" key="5">
    <source>
        <dbReference type="SAM" id="MobiDB-lite"/>
    </source>
</evidence>
<reference evidence="9" key="1">
    <citation type="journal article" date="2013" name="Stand. Genomic Sci.">
        <title>Complete genome sequence of Coriobacterium glomerans type strain (PW2(T)) from the midgut of Pyrrhocoris apterus L. (red soldier bug).</title>
        <authorList>
            <person name="Stackebrandt E."/>
            <person name="Zeytun A."/>
            <person name="Lapidus A."/>
            <person name="Nolan M."/>
            <person name="Lucas S."/>
            <person name="Hammon N."/>
            <person name="Deshpande S."/>
            <person name="Cheng J.F."/>
            <person name="Tapia R."/>
            <person name="Goodwin L.A."/>
            <person name="Pitluck S."/>
            <person name="Liolios K."/>
            <person name="Pagani I."/>
            <person name="Ivanova N."/>
            <person name="Mavromatis K."/>
            <person name="Mikhailova N."/>
            <person name="Huntemann M."/>
            <person name="Pati A."/>
            <person name="Chen A."/>
            <person name="Palaniappan K."/>
            <person name="Chang Y.J."/>
            <person name="Land M."/>
            <person name="Hauser L."/>
            <person name="Rohde M."/>
            <person name="Pukall R."/>
            <person name="Goker M."/>
            <person name="Detter J.C."/>
            <person name="Woyke T."/>
            <person name="Bristow J."/>
            <person name="Eisen J.A."/>
            <person name="Markowitz V."/>
            <person name="Hugenholtz P."/>
            <person name="Kyrpides N.C."/>
            <person name="Klenk H.P."/>
        </authorList>
    </citation>
    <scope>NUCLEOTIDE SEQUENCE</scope>
    <source>
        <strain evidence="9">ATCC 49209 / DSM 20642 / JCM 10262 / PW2</strain>
    </source>
</reference>
<dbReference type="Gene3D" id="3.90.1720.10">
    <property type="entry name" value="endopeptidase domain like (from Nostoc punctiforme)"/>
    <property type="match status" value="1"/>
</dbReference>
<dbReference type="eggNOG" id="COG0791">
    <property type="taxonomic scope" value="Bacteria"/>
</dbReference>
<dbReference type="InterPro" id="IPR000064">
    <property type="entry name" value="NLP_P60_dom"/>
</dbReference>
<keyword evidence="2" id="KW-0645">Protease</keyword>
<evidence type="ECO:0000256" key="3">
    <source>
        <dbReference type="ARBA" id="ARBA00022801"/>
    </source>
</evidence>
<proteinExistence type="inferred from homology"/>
<dbReference type="HOGENOM" id="CLU_034085_0_2_11"/>
<feature type="signal peptide" evidence="6">
    <location>
        <begin position="1"/>
        <end position="32"/>
    </location>
</feature>
<dbReference type="RefSeq" id="WP_013708814.1">
    <property type="nucleotide sequence ID" value="NC_015389.1"/>
</dbReference>
<dbReference type="PROSITE" id="PS51935">
    <property type="entry name" value="NLPC_P60"/>
    <property type="match status" value="1"/>
</dbReference>
<feature type="region of interest" description="Disordered" evidence="5">
    <location>
        <begin position="214"/>
        <end position="254"/>
    </location>
</feature>
<keyword evidence="6" id="KW-0732">Signal</keyword>
<dbReference type="SUPFAM" id="SSF54001">
    <property type="entry name" value="Cysteine proteinases"/>
    <property type="match status" value="1"/>
</dbReference>
<dbReference type="MEROPS" id="C40.007"/>
<dbReference type="InterPro" id="IPR038765">
    <property type="entry name" value="Papain-like_cys_pep_sf"/>
</dbReference>
<evidence type="ECO:0000313" key="8">
    <source>
        <dbReference type="EMBL" id="AEB07071.1"/>
    </source>
</evidence>
<dbReference type="GO" id="GO:0008234">
    <property type="term" value="F:cysteine-type peptidase activity"/>
    <property type="evidence" value="ECO:0007669"/>
    <property type="project" value="UniProtKB-KW"/>
</dbReference>
<protein>
    <submittedName>
        <fullName evidence="8">NLP/P60 protein</fullName>
    </submittedName>
</protein>
<dbReference type="AlphaFoldDB" id="F2N7W2"/>
<dbReference type="PANTHER" id="PTHR47053">
    <property type="entry name" value="MUREIN DD-ENDOPEPTIDASE MEPH-RELATED"/>
    <property type="match status" value="1"/>
</dbReference>
<organism evidence="8 9">
    <name type="scientific">Coriobacterium glomerans (strain ATCC 49209 / DSM 20642 / JCM 10262 / PW2)</name>
    <dbReference type="NCBI Taxonomy" id="700015"/>
    <lineage>
        <taxon>Bacteria</taxon>
        <taxon>Bacillati</taxon>
        <taxon>Actinomycetota</taxon>
        <taxon>Coriobacteriia</taxon>
        <taxon>Coriobacteriales</taxon>
        <taxon>Coriobacteriaceae</taxon>
        <taxon>Coriobacterium</taxon>
    </lineage>
</organism>
<feature type="compositionally biased region" description="Basic and acidic residues" evidence="5">
    <location>
        <begin position="159"/>
        <end position="179"/>
    </location>
</feature>
<dbReference type="STRING" id="700015.Corgl_0963"/>
<dbReference type="Proteomes" id="UP000006851">
    <property type="component" value="Chromosome"/>
</dbReference>
<evidence type="ECO:0000256" key="4">
    <source>
        <dbReference type="ARBA" id="ARBA00022807"/>
    </source>
</evidence>
<keyword evidence="9" id="KW-1185">Reference proteome</keyword>
<dbReference type="GO" id="GO:0006508">
    <property type="term" value="P:proteolysis"/>
    <property type="evidence" value="ECO:0007669"/>
    <property type="project" value="UniProtKB-KW"/>
</dbReference>
<dbReference type="InterPro" id="IPR051202">
    <property type="entry name" value="Peptidase_C40"/>
</dbReference>
<evidence type="ECO:0000256" key="6">
    <source>
        <dbReference type="SAM" id="SignalP"/>
    </source>
</evidence>